<keyword evidence="5" id="KW-1003">Cell membrane</keyword>
<evidence type="ECO:0000256" key="7">
    <source>
        <dbReference type="ARBA" id="ARBA00022692"/>
    </source>
</evidence>
<dbReference type="Pfam" id="PF01262">
    <property type="entry name" value="AlaDh_PNT_C"/>
    <property type="match status" value="1"/>
</dbReference>
<dbReference type="AlphaFoldDB" id="A0A1L7RAH6"/>
<keyword evidence="10" id="KW-1278">Translocase</keyword>
<keyword evidence="12" id="KW-0520">NAD</keyword>
<protein>
    <recommendedName>
        <fullName evidence="4">proton-translocating NAD(P)(+) transhydrogenase</fullName>
        <ecNumber evidence="4">7.1.1.1</ecNumber>
    </recommendedName>
</protein>
<dbReference type="RefSeq" id="WP_210579551.1">
    <property type="nucleotide sequence ID" value="NZ_LK995485.1"/>
</dbReference>
<dbReference type="Gene3D" id="3.40.50.720">
    <property type="entry name" value="NAD(P)-binding Rossmann-like Domain"/>
    <property type="match status" value="2"/>
</dbReference>
<evidence type="ECO:0000256" key="6">
    <source>
        <dbReference type="ARBA" id="ARBA00022519"/>
    </source>
</evidence>
<reference evidence="19" key="1">
    <citation type="submission" date="2014-07" db="EMBL/GenBank/DDBJ databases">
        <authorList>
            <person name="Zhang J.E."/>
            <person name="Yang H."/>
            <person name="Guo J."/>
            <person name="Deng Z."/>
            <person name="Luo H."/>
            <person name="Luo M."/>
            <person name="Zhao B."/>
        </authorList>
    </citation>
    <scope>NUCLEOTIDE SEQUENCE</scope>
    <source>
        <strain evidence="19">AM4</strain>
    </source>
</reference>
<evidence type="ECO:0000256" key="3">
    <source>
        <dbReference type="ARBA" id="ARBA00005689"/>
    </source>
</evidence>
<dbReference type="InterPro" id="IPR007698">
    <property type="entry name" value="AlaDH/PNT_NAD(H)-bd"/>
</dbReference>
<evidence type="ECO:0000256" key="12">
    <source>
        <dbReference type="ARBA" id="ARBA00023027"/>
    </source>
</evidence>
<dbReference type="GO" id="GO:0050661">
    <property type="term" value="F:NADP binding"/>
    <property type="evidence" value="ECO:0007669"/>
    <property type="project" value="TreeGrafter"/>
</dbReference>
<feature type="compositionally biased region" description="Low complexity" evidence="15">
    <location>
        <begin position="389"/>
        <end position="399"/>
    </location>
</feature>
<keyword evidence="19" id="KW-0560">Oxidoreductase</keyword>
<evidence type="ECO:0000256" key="14">
    <source>
        <dbReference type="ARBA" id="ARBA00048202"/>
    </source>
</evidence>
<dbReference type="NCBIfam" id="NF006942">
    <property type="entry name" value="PRK09424.1"/>
    <property type="match status" value="1"/>
</dbReference>
<dbReference type="PIRSF" id="PIRSF000203">
    <property type="entry name" value="NADP_transhydrogenase_alpha"/>
    <property type="match status" value="1"/>
</dbReference>
<comment type="subcellular location">
    <subcellularLocation>
        <location evidence="2">Cell inner membrane</location>
        <topology evidence="2">Multi-pass membrane protein</topology>
    </subcellularLocation>
</comment>
<dbReference type="GO" id="GO:0006740">
    <property type="term" value="P:NADPH regeneration"/>
    <property type="evidence" value="ECO:0007669"/>
    <property type="project" value="TreeGrafter"/>
</dbReference>
<comment type="function">
    <text evidence="1">The transhydrogenation between NADH and NADP is coupled to respiration and ATP hydrolysis and functions as a proton pump across the membrane.</text>
</comment>
<keyword evidence="6" id="KW-0997">Cell inner membrane</keyword>
<evidence type="ECO:0000256" key="4">
    <source>
        <dbReference type="ARBA" id="ARBA00012943"/>
    </source>
</evidence>
<evidence type="ECO:0000313" key="19">
    <source>
        <dbReference type="EMBL" id="CED90845.1"/>
    </source>
</evidence>
<dbReference type="SMART" id="SM01003">
    <property type="entry name" value="AlaDh_PNT_N"/>
    <property type="match status" value="1"/>
</dbReference>
<dbReference type="CDD" id="cd05304">
    <property type="entry name" value="Rubrum_tdh"/>
    <property type="match status" value="1"/>
</dbReference>
<evidence type="ECO:0000256" key="8">
    <source>
        <dbReference type="ARBA" id="ARBA00022741"/>
    </source>
</evidence>
<name>A0A1L7RAH6_9ACTO</name>
<evidence type="ECO:0000259" key="17">
    <source>
        <dbReference type="SMART" id="SM01002"/>
    </source>
</evidence>
<dbReference type="InterPro" id="IPR024605">
    <property type="entry name" value="NADP_transhyd_a_C"/>
</dbReference>
<dbReference type="SMART" id="SM01002">
    <property type="entry name" value="AlaDh_PNT_C"/>
    <property type="match status" value="1"/>
</dbReference>
<evidence type="ECO:0000256" key="16">
    <source>
        <dbReference type="SAM" id="Phobius"/>
    </source>
</evidence>
<evidence type="ECO:0000256" key="11">
    <source>
        <dbReference type="ARBA" id="ARBA00022989"/>
    </source>
</evidence>
<comment type="catalytic activity">
    <reaction evidence="14">
        <text>NAD(+) + NADPH + H(+)(in) = NADH + NADP(+) + H(+)(out)</text>
        <dbReference type="Rhea" id="RHEA:47992"/>
        <dbReference type="ChEBI" id="CHEBI:15378"/>
        <dbReference type="ChEBI" id="CHEBI:57540"/>
        <dbReference type="ChEBI" id="CHEBI:57783"/>
        <dbReference type="ChEBI" id="CHEBI:57945"/>
        <dbReference type="ChEBI" id="CHEBI:58349"/>
        <dbReference type="EC" id="7.1.1.1"/>
    </reaction>
</comment>
<accession>A0A1L7RAH6</accession>
<proteinExistence type="inferred from homology"/>
<dbReference type="PROSITE" id="PS00837">
    <property type="entry name" value="ALADH_PNT_2"/>
    <property type="match status" value="1"/>
</dbReference>
<evidence type="ECO:0000256" key="5">
    <source>
        <dbReference type="ARBA" id="ARBA00022475"/>
    </source>
</evidence>
<dbReference type="SUPFAM" id="SSF52283">
    <property type="entry name" value="Formate/glycerate dehydrogenase catalytic domain-like"/>
    <property type="match status" value="1"/>
</dbReference>
<feature type="domain" description="Alanine dehydrogenase/pyridine nucleotide transhydrogenase NAD(H)-binding" evidence="17">
    <location>
        <begin position="145"/>
        <end position="309"/>
    </location>
</feature>
<dbReference type="InterPro" id="IPR007886">
    <property type="entry name" value="AlaDH/PNT_N"/>
</dbReference>
<dbReference type="PANTHER" id="PTHR10160">
    <property type="entry name" value="NAD(P) TRANSHYDROGENASE"/>
    <property type="match status" value="1"/>
</dbReference>
<organism evidence="19">
    <name type="scientific">Actinomyces succiniciruminis</name>
    <dbReference type="NCBI Taxonomy" id="1522002"/>
    <lineage>
        <taxon>Bacteria</taxon>
        <taxon>Bacillati</taxon>
        <taxon>Actinomycetota</taxon>
        <taxon>Actinomycetes</taxon>
        <taxon>Actinomycetales</taxon>
        <taxon>Actinomycetaceae</taxon>
        <taxon>Actinomyces</taxon>
    </lineage>
</organism>
<dbReference type="Pfam" id="PF05222">
    <property type="entry name" value="AlaDh_PNT_N"/>
    <property type="match status" value="1"/>
</dbReference>
<dbReference type="EC" id="7.1.1.1" evidence="4"/>
<dbReference type="PANTHER" id="PTHR10160:SF19">
    <property type="entry name" value="PROTON-TRANSLOCATING NAD(P)(+) TRANSHYDROGENASE"/>
    <property type="match status" value="1"/>
</dbReference>
<dbReference type="InterPro" id="IPR036291">
    <property type="entry name" value="NAD(P)-bd_dom_sf"/>
</dbReference>
<keyword evidence="9" id="KW-0521">NADP</keyword>
<dbReference type="NCBIfam" id="TIGR00561">
    <property type="entry name" value="pntA"/>
    <property type="match status" value="1"/>
</dbReference>
<dbReference type="InterPro" id="IPR026255">
    <property type="entry name" value="NADP_transhyd_a"/>
</dbReference>
<feature type="transmembrane region" description="Helical" evidence="16">
    <location>
        <begin position="411"/>
        <end position="429"/>
    </location>
</feature>
<feature type="region of interest" description="Disordered" evidence="15">
    <location>
        <begin position="375"/>
        <end position="399"/>
    </location>
</feature>
<keyword evidence="8" id="KW-0547">Nucleotide-binding</keyword>
<dbReference type="InterPro" id="IPR008143">
    <property type="entry name" value="Ala_DH/PNT_CS2"/>
</dbReference>
<evidence type="ECO:0000256" key="13">
    <source>
        <dbReference type="ARBA" id="ARBA00023136"/>
    </source>
</evidence>
<evidence type="ECO:0000256" key="1">
    <source>
        <dbReference type="ARBA" id="ARBA00003943"/>
    </source>
</evidence>
<gene>
    <name evidence="19" type="ORF">AAM4_1013</name>
</gene>
<comment type="similarity">
    <text evidence="3">Belongs to the AlaDH/PNT family.</text>
</comment>
<dbReference type="GO" id="GO:0008750">
    <property type="term" value="F:proton-translocating NAD(P)+ transhydrogenase activity"/>
    <property type="evidence" value="ECO:0007669"/>
    <property type="project" value="UniProtKB-EC"/>
</dbReference>
<dbReference type="GO" id="GO:0016491">
    <property type="term" value="F:oxidoreductase activity"/>
    <property type="evidence" value="ECO:0007669"/>
    <property type="project" value="UniProtKB-KW"/>
</dbReference>
<feature type="domain" description="Alanine dehydrogenase/pyridine nucleotide transhydrogenase N-terminal" evidence="18">
    <location>
        <begin position="4"/>
        <end position="136"/>
    </location>
</feature>
<feature type="transmembrane region" description="Helical" evidence="16">
    <location>
        <begin position="435"/>
        <end position="453"/>
    </location>
</feature>
<evidence type="ECO:0000256" key="10">
    <source>
        <dbReference type="ARBA" id="ARBA00022967"/>
    </source>
</evidence>
<feature type="transmembrane region" description="Helical" evidence="16">
    <location>
        <begin position="485"/>
        <end position="507"/>
    </location>
</feature>
<evidence type="ECO:0000256" key="9">
    <source>
        <dbReference type="ARBA" id="ARBA00022857"/>
    </source>
</evidence>
<dbReference type="SUPFAM" id="SSF51735">
    <property type="entry name" value="NAD(P)-binding Rossmann-fold domains"/>
    <property type="match status" value="1"/>
</dbReference>
<keyword evidence="13 16" id="KW-0472">Membrane</keyword>
<keyword evidence="7 16" id="KW-0812">Transmembrane</keyword>
<evidence type="ECO:0000256" key="2">
    <source>
        <dbReference type="ARBA" id="ARBA00004429"/>
    </source>
</evidence>
<evidence type="ECO:0000256" key="15">
    <source>
        <dbReference type="SAM" id="MobiDB-lite"/>
    </source>
</evidence>
<dbReference type="GO" id="GO:0005886">
    <property type="term" value="C:plasma membrane"/>
    <property type="evidence" value="ECO:0007669"/>
    <property type="project" value="UniProtKB-SubCell"/>
</dbReference>
<dbReference type="EMBL" id="LK995485">
    <property type="protein sequence ID" value="CED90845.1"/>
    <property type="molecule type" value="Genomic_DNA"/>
</dbReference>
<keyword evidence="11 16" id="KW-1133">Transmembrane helix</keyword>
<feature type="transmembrane region" description="Helical" evidence="16">
    <location>
        <begin position="460"/>
        <end position="479"/>
    </location>
</feature>
<dbReference type="Pfam" id="PF12769">
    <property type="entry name" value="PNTB_4TM"/>
    <property type="match status" value="1"/>
</dbReference>
<sequence>MRLGIPCQPPDRSMTAATPQTVEQLIRLGYDVVVQRGAGAPAQFPDDAYEEAGAQLADRAETWGCNVVVTAYAPDDAELDLMHPGATLIGRLDPARHPELVQSLQDHSLTALAIDTVPRISRAQSMDVLSSQANLAGYRAVIEAAAHFGRLLNGQVTAAGKFPPASVYVIGAGVAGLAAIGTAYSLGAVVKGTDVRPEVADQVKSVGAEFVPVPTAQEVSADGYAKEMSTDQAALANALYAEQSAAADIVITTANIPGRRAPLLLDRAAIDAMRPGSVIVDMAAANGGNTELTVPGEVVTTDSGVTIVGYTDLAERLPAQASQLYGRNILNLLTLVTPAKDGDLTLDLDDQVVRAITVCQAGELLWPPPPVAVSAAPKAPAAPTPEPAPDASADAEAQAAARARSRRRMTIGLALAAVAVAVLVLVTPAAATSHYIVLALAVILGFHVISNVTPALHTPLMSVTNAISGIILLGAISQVGNANPAISAVAFIAILLASINVFGGFAVTNRMLAMFRKE</sequence>
<evidence type="ECO:0000259" key="18">
    <source>
        <dbReference type="SMART" id="SM01003"/>
    </source>
</evidence>